<protein>
    <submittedName>
        <fullName evidence="2">Uncharacterized protein</fullName>
    </submittedName>
</protein>
<feature type="region of interest" description="Disordered" evidence="1">
    <location>
        <begin position="1"/>
        <end position="48"/>
    </location>
</feature>
<name>A0AAV7S5L4_PLEWA</name>
<sequence>MAAISERAPAACRGGPEAWHQGHAGRPGIGRRKTSEGPGRRGHAVLDSPEAGLRGSVEVLWSPGRLSRVTGPGRWKVARRSGLRRTIVTLDLLQALAAYPDDERWPSRTPLVVARHSGEGDAEAALTLGEPWMGLMECGPVGAR</sequence>
<dbReference type="AlphaFoldDB" id="A0AAV7S5L4"/>
<evidence type="ECO:0000313" key="2">
    <source>
        <dbReference type="EMBL" id="KAJ1160289.1"/>
    </source>
</evidence>
<reference evidence="2" key="1">
    <citation type="journal article" date="2022" name="bioRxiv">
        <title>Sequencing and chromosome-scale assembly of the giantPleurodeles waltlgenome.</title>
        <authorList>
            <person name="Brown T."/>
            <person name="Elewa A."/>
            <person name="Iarovenko S."/>
            <person name="Subramanian E."/>
            <person name="Araus A.J."/>
            <person name="Petzold A."/>
            <person name="Susuki M."/>
            <person name="Suzuki K.-i.T."/>
            <person name="Hayashi T."/>
            <person name="Toyoda A."/>
            <person name="Oliveira C."/>
            <person name="Osipova E."/>
            <person name="Leigh N.D."/>
            <person name="Simon A."/>
            <person name="Yun M.H."/>
        </authorList>
    </citation>
    <scope>NUCLEOTIDE SEQUENCE</scope>
    <source>
        <strain evidence="2">20211129_DDA</strain>
        <tissue evidence="2">Liver</tissue>
    </source>
</reference>
<accession>A0AAV7S5L4</accession>
<comment type="caution">
    <text evidence="2">The sequence shown here is derived from an EMBL/GenBank/DDBJ whole genome shotgun (WGS) entry which is preliminary data.</text>
</comment>
<dbReference type="Proteomes" id="UP001066276">
    <property type="component" value="Chromosome 4_2"/>
</dbReference>
<dbReference type="EMBL" id="JANPWB010000008">
    <property type="protein sequence ID" value="KAJ1160289.1"/>
    <property type="molecule type" value="Genomic_DNA"/>
</dbReference>
<evidence type="ECO:0000256" key="1">
    <source>
        <dbReference type="SAM" id="MobiDB-lite"/>
    </source>
</evidence>
<gene>
    <name evidence="2" type="ORF">NDU88_000791</name>
</gene>
<keyword evidence="3" id="KW-1185">Reference proteome</keyword>
<evidence type="ECO:0000313" key="3">
    <source>
        <dbReference type="Proteomes" id="UP001066276"/>
    </source>
</evidence>
<organism evidence="2 3">
    <name type="scientific">Pleurodeles waltl</name>
    <name type="common">Iberian ribbed newt</name>
    <dbReference type="NCBI Taxonomy" id="8319"/>
    <lineage>
        <taxon>Eukaryota</taxon>
        <taxon>Metazoa</taxon>
        <taxon>Chordata</taxon>
        <taxon>Craniata</taxon>
        <taxon>Vertebrata</taxon>
        <taxon>Euteleostomi</taxon>
        <taxon>Amphibia</taxon>
        <taxon>Batrachia</taxon>
        <taxon>Caudata</taxon>
        <taxon>Salamandroidea</taxon>
        <taxon>Salamandridae</taxon>
        <taxon>Pleurodelinae</taxon>
        <taxon>Pleurodeles</taxon>
    </lineage>
</organism>
<proteinExistence type="predicted"/>